<name>A0A6J5RHD4_9CAUD</name>
<evidence type="ECO:0000313" key="1">
    <source>
        <dbReference type="EMBL" id="CAB4191134.1"/>
    </source>
</evidence>
<protein>
    <submittedName>
        <fullName evidence="1">Uncharacterized protein</fullName>
    </submittedName>
</protein>
<gene>
    <name evidence="1" type="ORF">UFOVP1229_7</name>
</gene>
<accession>A0A6J5RHD4</accession>
<sequence>MPAPSRFSPQDWEATLIACHYHPKHVKELMKLRDDMHDYEMHVHRLATDPNHKVPDPPNVTMRMGQILGDSVAQFSRDESSLDLACRLSGIDPADVTDSLRQSE</sequence>
<reference evidence="1" key="1">
    <citation type="submission" date="2020-05" db="EMBL/GenBank/DDBJ databases">
        <authorList>
            <person name="Chiriac C."/>
            <person name="Salcher M."/>
            <person name="Ghai R."/>
            <person name="Kavagutti S V."/>
        </authorList>
    </citation>
    <scope>NUCLEOTIDE SEQUENCE</scope>
</reference>
<dbReference type="EMBL" id="LR797178">
    <property type="protein sequence ID" value="CAB4191134.1"/>
    <property type="molecule type" value="Genomic_DNA"/>
</dbReference>
<proteinExistence type="predicted"/>
<organism evidence="1">
    <name type="scientific">uncultured Caudovirales phage</name>
    <dbReference type="NCBI Taxonomy" id="2100421"/>
    <lineage>
        <taxon>Viruses</taxon>
        <taxon>Duplodnaviria</taxon>
        <taxon>Heunggongvirae</taxon>
        <taxon>Uroviricota</taxon>
        <taxon>Caudoviricetes</taxon>
        <taxon>Peduoviridae</taxon>
        <taxon>Maltschvirus</taxon>
        <taxon>Maltschvirus maltsch</taxon>
    </lineage>
</organism>